<protein>
    <submittedName>
        <fullName evidence="1">Uncharacterized protein</fullName>
    </submittedName>
</protein>
<name>A0A8S9RZ71_BRACR</name>
<sequence>MQHDTQKHEVSQYLRSAHANRHAEARVSRCMNTRHAAGQINVEVSSDMAIEHATGQVDAHVPPHMRPEACRTTHRRSGGSFSLADNFYIYPATLVHFYSFRHTKDTPKLPKDCPEEKEGSFRVMISLDQFIQDIEVGFLGFNITVPDFGDGFRARIAGPV</sequence>
<proteinExistence type="predicted"/>
<comment type="caution">
    <text evidence="1">The sequence shown here is derived from an EMBL/GenBank/DDBJ whole genome shotgun (WGS) entry which is preliminary data.</text>
</comment>
<accession>A0A8S9RZ71</accession>
<dbReference type="EMBL" id="QGKX02000088">
    <property type="protein sequence ID" value="KAF3584934.1"/>
    <property type="molecule type" value="Genomic_DNA"/>
</dbReference>
<dbReference type="AlphaFoldDB" id="A0A8S9RZ71"/>
<evidence type="ECO:0000313" key="1">
    <source>
        <dbReference type="EMBL" id="KAF3584934.1"/>
    </source>
</evidence>
<gene>
    <name evidence="1" type="ORF">F2Q69_00027539</name>
</gene>
<reference evidence="1" key="1">
    <citation type="submission" date="2019-12" db="EMBL/GenBank/DDBJ databases">
        <title>Genome sequencing and annotation of Brassica cretica.</title>
        <authorList>
            <person name="Studholme D.J."/>
            <person name="Sarris P."/>
        </authorList>
    </citation>
    <scope>NUCLEOTIDE SEQUENCE</scope>
    <source>
        <strain evidence="1">PFS-109/04</strain>
        <tissue evidence="1">Leaf</tissue>
    </source>
</reference>
<dbReference type="Proteomes" id="UP000712600">
    <property type="component" value="Unassembled WGS sequence"/>
</dbReference>
<organism evidence="1 2">
    <name type="scientific">Brassica cretica</name>
    <name type="common">Mustard</name>
    <dbReference type="NCBI Taxonomy" id="69181"/>
    <lineage>
        <taxon>Eukaryota</taxon>
        <taxon>Viridiplantae</taxon>
        <taxon>Streptophyta</taxon>
        <taxon>Embryophyta</taxon>
        <taxon>Tracheophyta</taxon>
        <taxon>Spermatophyta</taxon>
        <taxon>Magnoliopsida</taxon>
        <taxon>eudicotyledons</taxon>
        <taxon>Gunneridae</taxon>
        <taxon>Pentapetalae</taxon>
        <taxon>rosids</taxon>
        <taxon>malvids</taxon>
        <taxon>Brassicales</taxon>
        <taxon>Brassicaceae</taxon>
        <taxon>Brassiceae</taxon>
        <taxon>Brassica</taxon>
    </lineage>
</organism>
<evidence type="ECO:0000313" key="2">
    <source>
        <dbReference type="Proteomes" id="UP000712600"/>
    </source>
</evidence>